<sequence>MTGPHKERKPLNPKILAAVRIMAQAVLRDLQNKKGKSG</sequence>
<protein>
    <submittedName>
        <fullName evidence="1">Uncharacterized protein</fullName>
    </submittedName>
</protein>
<keyword evidence="2" id="KW-1185">Reference proteome</keyword>
<gene>
    <name evidence="1" type="ORF">SpAn4DRAFT_2577</name>
</gene>
<dbReference type="Proteomes" id="UP000049855">
    <property type="component" value="Unassembled WGS sequence"/>
</dbReference>
<proteinExistence type="predicted"/>
<evidence type="ECO:0000313" key="2">
    <source>
        <dbReference type="Proteomes" id="UP000049855"/>
    </source>
</evidence>
<name>A0A0U1L1C9_9FIRM</name>
<dbReference type="AlphaFoldDB" id="A0A0U1L1C9"/>
<organism evidence="1 2">
    <name type="scientific">Sporomusa ovata</name>
    <dbReference type="NCBI Taxonomy" id="2378"/>
    <lineage>
        <taxon>Bacteria</taxon>
        <taxon>Bacillati</taxon>
        <taxon>Bacillota</taxon>
        <taxon>Negativicutes</taxon>
        <taxon>Selenomonadales</taxon>
        <taxon>Sporomusaceae</taxon>
        <taxon>Sporomusa</taxon>
    </lineage>
</organism>
<dbReference type="EMBL" id="CTRP01000012">
    <property type="protein sequence ID" value="CQR73345.1"/>
    <property type="molecule type" value="Genomic_DNA"/>
</dbReference>
<reference evidence="2" key="1">
    <citation type="submission" date="2015-03" db="EMBL/GenBank/DDBJ databases">
        <authorList>
            <person name="Nijsse Bart"/>
        </authorList>
    </citation>
    <scope>NUCLEOTIDE SEQUENCE [LARGE SCALE GENOMIC DNA]</scope>
</reference>
<evidence type="ECO:0000313" key="1">
    <source>
        <dbReference type="EMBL" id="CQR73345.1"/>
    </source>
</evidence>
<accession>A0A0U1L1C9</accession>